<evidence type="ECO:0000256" key="1">
    <source>
        <dbReference type="ARBA" id="ARBA00011063"/>
    </source>
</evidence>
<dbReference type="CDD" id="cd16343">
    <property type="entry name" value="LMWPTP"/>
    <property type="match status" value="1"/>
</dbReference>
<dbReference type="SMART" id="SM00226">
    <property type="entry name" value="LMWPc"/>
    <property type="match status" value="1"/>
</dbReference>
<dbReference type="InterPro" id="IPR052995">
    <property type="entry name" value="LMW-PTP"/>
</dbReference>
<dbReference type="FunFam" id="3.40.50.2300:FF:000113">
    <property type="entry name" value="Low molecular weight protein-tyrosine-phosphatase"/>
    <property type="match status" value="1"/>
</dbReference>
<dbReference type="GO" id="GO:0004725">
    <property type="term" value="F:protein tyrosine phosphatase activity"/>
    <property type="evidence" value="ECO:0007669"/>
    <property type="project" value="InterPro"/>
</dbReference>
<comment type="similarity">
    <text evidence="1">Belongs to the low molecular weight phosphotyrosine protein phosphatase family.</text>
</comment>
<accession>A0A928YTD9</accession>
<keyword evidence="2" id="KW-0378">Hydrolase</keyword>
<comment type="caution">
    <text evidence="6">The sequence shown here is derived from an EMBL/GenBank/DDBJ whole genome shotgun (WGS) entry which is preliminary data.</text>
</comment>
<dbReference type="Gene3D" id="3.40.50.2300">
    <property type="match status" value="1"/>
</dbReference>
<evidence type="ECO:0000256" key="2">
    <source>
        <dbReference type="ARBA" id="ARBA00022801"/>
    </source>
</evidence>
<dbReference type="InterPro" id="IPR036196">
    <property type="entry name" value="Ptyr_pPase_sf"/>
</dbReference>
<dbReference type="EMBL" id="PRDL01000001">
    <property type="protein sequence ID" value="MBE8717446.1"/>
    <property type="molecule type" value="Genomic_DNA"/>
</dbReference>
<dbReference type="Proteomes" id="UP000652567">
    <property type="component" value="Unassembled WGS sequence"/>
</dbReference>
<dbReference type="InterPro" id="IPR023485">
    <property type="entry name" value="Ptyr_pPase"/>
</dbReference>
<dbReference type="AlphaFoldDB" id="A0A928YTD9"/>
<reference evidence="6" key="1">
    <citation type="submission" date="2018-07" db="EMBL/GenBank/DDBJ databases">
        <title>Genome assembly of strain Ka43.</title>
        <authorList>
            <person name="Kukolya J."/>
            <person name="Nagy I."/>
            <person name="Horvath B."/>
            <person name="Toth A."/>
        </authorList>
    </citation>
    <scope>NUCLEOTIDE SEQUENCE</scope>
    <source>
        <strain evidence="6">KB43</strain>
    </source>
</reference>
<organism evidence="6 7">
    <name type="scientific">Cellvibrio polysaccharolyticus</name>
    <dbReference type="NCBI Taxonomy" id="2082724"/>
    <lineage>
        <taxon>Bacteria</taxon>
        <taxon>Pseudomonadati</taxon>
        <taxon>Pseudomonadota</taxon>
        <taxon>Gammaproteobacteria</taxon>
        <taxon>Cellvibrionales</taxon>
        <taxon>Cellvibrionaceae</taxon>
        <taxon>Cellvibrio</taxon>
    </lineage>
</organism>
<dbReference type="InterPro" id="IPR017867">
    <property type="entry name" value="Tyr_phospatase_low_mol_wt"/>
</dbReference>
<dbReference type="PANTHER" id="PTHR47439:SF1">
    <property type="entry name" value="ACID PHOSPHATASE"/>
    <property type="match status" value="1"/>
</dbReference>
<feature type="domain" description="Phosphotyrosine protein phosphatase I" evidence="5">
    <location>
        <begin position="3"/>
        <end position="152"/>
    </location>
</feature>
<dbReference type="PANTHER" id="PTHR47439">
    <property type="entry name" value="LOW MOLECULAR WEIGHT PHOSPHOTYROSINE PROTEIN PHOSPHATASE-RELATED"/>
    <property type="match status" value="1"/>
</dbReference>
<name>A0A928YTD9_9GAMM</name>
<dbReference type="Pfam" id="PF01451">
    <property type="entry name" value="LMWPc"/>
    <property type="match status" value="1"/>
</dbReference>
<dbReference type="SUPFAM" id="SSF52788">
    <property type="entry name" value="Phosphotyrosine protein phosphatases I"/>
    <property type="match status" value="1"/>
</dbReference>
<sequence length="166" mass="18121">MTVSVLFVCLGNICRSPTAEGVFRKKVEDAGLSHLIHIDSAGTADWHRGKAPDARTIRAAAARSFDLSALRARQVIAADLDQFDYVLAMDEANLADIHLLGVAAFSAKTGLFLSFSRQQTHTEVPDPYYGGEDGFSLVLDLIDDAAEGLLEHIRQHHLNPPKQARL</sequence>
<gene>
    <name evidence="6" type="ORF">C4F51_09615</name>
</gene>
<keyword evidence="3" id="KW-0904">Protein phosphatase</keyword>
<evidence type="ECO:0000256" key="4">
    <source>
        <dbReference type="PIRSR" id="PIRSR617867-1"/>
    </source>
</evidence>
<evidence type="ECO:0000313" key="6">
    <source>
        <dbReference type="EMBL" id="MBE8717446.1"/>
    </source>
</evidence>
<feature type="active site" description="Nucleophile" evidence="4">
    <location>
        <position position="9"/>
    </location>
</feature>
<protein>
    <submittedName>
        <fullName evidence="6">Low molecular weight phosphotyrosine protein phosphatase</fullName>
    </submittedName>
</protein>
<feature type="active site" description="Proton donor" evidence="4">
    <location>
        <position position="126"/>
    </location>
</feature>
<proteinExistence type="inferred from homology"/>
<dbReference type="PRINTS" id="PR00719">
    <property type="entry name" value="LMWPTPASE"/>
</dbReference>
<evidence type="ECO:0000259" key="5">
    <source>
        <dbReference type="SMART" id="SM00226"/>
    </source>
</evidence>
<evidence type="ECO:0000256" key="3">
    <source>
        <dbReference type="ARBA" id="ARBA00022912"/>
    </source>
</evidence>
<dbReference type="RefSeq" id="WP_193909311.1">
    <property type="nucleotide sequence ID" value="NZ_PRDL01000001.1"/>
</dbReference>
<keyword evidence="7" id="KW-1185">Reference proteome</keyword>
<feature type="active site" evidence="4">
    <location>
        <position position="15"/>
    </location>
</feature>
<evidence type="ECO:0000313" key="7">
    <source>
        <dbReference type="Proteomes" id="UP000652567"/>
    </source>
</evidence>